<protein>
    <submittedName>
        <fullName evidence="1">Deacetylase</fullName>
    </submittedName>
</protein>
<dbReference type="EMBL" id="MRUL01000016">
    <property type="protein sequence ID" value="OON38429.1"/>
    <property type="molecule type" value="Genomic_DNA"/>
</dbReference>
<gene>
    <name evidence="1" type="ORF">BTJ39_18420</name>
</gene>
<organism evidence="1 2">
    <name type="scientific">Izhakiella australiensis</name>
    <dbReference type="NCBI Taxonomy" id="1926881"/>
    <lineage>
        <taxon>Bacteria</taxon>
        <taxon>Pseudomonadati</taxon>
        <taxon>Pseudomonadota</taxon>
        <taxon>Gammaproteobacteria</taxon>
        <taxon>Enterobacterales</taxon>
        <taxon>Erwiniaceae</taxon>
        <taxon>Izhakiella</taxon>
    </lineage>
</organism>
<name>A0A1S8YHA9_9GAMM</name>
<proteinExistence type="predicted"/>
<evidence type="ECO:0000313" key="1">
    <source>
        <dbReference type="EMBL" id="OON38429.1"/>
    </source>
</evidence>
<reference evidence="1 2" key="1">
    <citation type="submission" date="2016-12" db="EMBL/GenBank/DDBJ databases">
        <title>Izhakiella australiana sp. nov. of genus Izhakiella isolated from Australian desert.</title>
        <authorList>
            <person name="Ji M."/>
        </authorList>
    </citation>
    <scope>NUCLEOTIDE SEQUENCE [LARGE SCALE GENOMIC DNA]</scope>
    <source>
        <strain evidence="1 2">D4N98</strain>
    </source>
</reference>
<sequence>MEKPAFLITLDTEGDNLWRNRHGNVTTHNTRFLPRFQALCEKYHFKPTWLTNYEMASDPAYVEFGRDLLVRQQGEIGMHLHAWHSPPEHQLTENDWRHQPYLIEYPEPVLRAKVAFMTELLENNFGVKMRSHRAGRWAFNAAYARALLEHNYWVDCSVTPRVDWRNSPGAPQGQGGTDYRHFPDRAYYIDLNDIARPAQAGLLELPMSVQYRYGALTTQLKQAWNKLRGKKRGPSVNWLRPSGGNLAQMKRVVEQTLAQGNDYVEFMLHSSEFMPDGSPTFKNDADIERLYDDLEQLFSWLQPRTQGMTLSEYATRKRLNEMK</sequence>
<dbReference type="InterPro" id="IPR011330">
    <property type="entry name" value="Glyco_hydro/deAcase_b/a-brl"/>
</dbReference>
<comment type="caution">
    <text evidence="1">The sequence shown here is derived from an EMBL/GenBank/DDBJ whole genome shotgun (WGS) entry which is preliminary data.</text>
</comment>
<dbReference type="AlphaFoldDB" id="A0A1S8YHA9"/>
<dbReference type="OrthoDB" id="9771584at2"/>
<evidence type="ECO:0000313" key="2">
    <source>
        <dbReference type="Proteomes" id="UP000190667"/>
    </source>
</evidence>
<keyword evidence="2" id="KW-1185">Reference proteome</keyword>
<dbReference type="STRING" id="1926881.BTJ39_18420"/>
<dbReference type="Proteomes" id="UP000190667">
    <property type="component" value="Unassembled WGS sequence"/>
</dbReference>
<dbReference type="GO" id="GO:0005975">
    <property type="term" value="P:carbohydrate metabolic process"/>
    <property type="evidence" value="ECO:0007669"/>
    <property type="project" value="InterPro"/>
</dbReference>
<dbReference type="RefSeq" id="WP_078004152.1">
    <property type="nucleotide sequence ID" value="NZ_MRUL01000016.1"/>
</dbReference>
<dbReference type="Gene3D" id="3.20.20.370">
    <property type="entry name" value="Glycoside hydrolase/deacetylase"/>
    <property type="match status" value="1"/>
</dbReference>
<dbReference type="SUPFAM" id="SSF88713">
    <property type="entry name" value="Glycoside hydrolase/deacetylase"/>
    <property type="match status" value="1"/>
</dbReference>
<accession>A0A1S8YHA9</accession>